<evidence type="ECO:0000313" key="2">
    <source>
        <dbReference type="Proteomes" id="UP000297245"/>
    </source>
</evidence>
<keyword evidence="2" id="KW-1185">Reference proteome</keyword>
<proteinExistence type="predicted"/>
<gene>
    <name evidence="1" type="ORF">K435DRAFT_490712</name>
</gene>
<dbReference type="AlphaFoldDB" id="A0A4S8MBA5"/>
<reference evidence="1 2" key="1">
    <citation type="journal article" date="2019" name="Nat. Ecol. Evol.">
        <title>Megaphylogeny resolves global patterns of mushroom evolution.</title>
        <authorList>
            <person name="Varga T."/>
            <person name="Krizsan K."/>
            <person name="Foldi C."/>
            <person name="Dima B."/>
            <person name="Sanchez-Garcia M."/>
            <person name="Sanchez-Ramirez S."/>
            <person name="Szollosi G.J."/>
            <person name="Szarkandi J.G."/>
            <person name="Papp V."/>
            <person name="Albert L."/>
            <person name="Andreopoulos W."/>
            <person name="Angelini C."/>
            <person name="Antonin V."/>
            <person name="Barry K.W."/>
            <person name="Bougher N.L."/>
            <person name="Buchanan P."/>
            <person name="Buyck B."/>
            <person name="Bense V."/>
            <person name="Catcheside P."/>
            <person name="Chovatia M."/>
            <person name="Cooper J."/>
            <person name="Damon W."/>
            <person name="Desjardin D."/>
            <person name="Finy P."/>
            <person name="Geml J."/>
            <person name="Haridas S."/>
            <person name="Hughes K."/>
            <person name="Justo A."/>
            <person name="Karasinski D."/>
            <person name="Kautmanova I."/>
            <person name="Kiss B."/>
            <person name="Kocsube S."/>
            <person name="Kotiranta H."/>
            <person name="LaButti K.M."/>
            <person name="Lechner B.E."/>
            <person name="Liimatainen K."/>
            <person name="Lipzen A."/>
            <person name="Lukacs Z."/>
            <person name="Mihaltcheva S."/>
            <person name="Morgado L.N."/>
            <person name="Niskanen T."/>
            <person name="Noordeloos M.E."/>
            <person name="Ohm R.A."/>
            <person name="Ortiz-Santana B."/>
            <person name="Ovrebo C."/>
            <person name="Racz N."/>
            <person name="Riley R."/>
            <person name="Savchenko A."/>
            <person name="Shiryaev A."/>
            <person name="Soop K."/>
            <person name="Spirin V."/>
            <person name="Szebenyi C."/>
            <person name="Tomsovsky M."/>
            <person name="Tulloss R.E."/>
            <person name="Uehling J."/>
            <person name="Grigoriev I.V."/>
            <person name="Vagvolgyi C."/>
            <person name="Papp T."/>
            <person name="Martin F.M."/>
            <person name="Miettinen O."/>
            <person name="Hibbett D.S."/>
            <person name="Nagy L.G."/>
        </authorList>
    </citation>
    <scope>NUCLEOTIDE SEQUENCE [LARGE SCALE GENOMIC DNA]</scope>
    <source>
        <strain evidence="1 2">CBS 962.96</strain>
    </source>
</reference>
<dbReference type="EMBL" id="ML179117">
    <property type="protein sequence ID" value="THU99570.1"/>
    <property type="molecule type" value="Genomic_DNA"/>
</dbReference>
<organism evidence="1 2">
    <name type="scientific">Dendrothele bispora (strain CBS 962.96)</name>
    <dbReference type="NCBI Taxonomy" id="1314807"/>
    <lineage>
        <taxon>Eukaryota</taxon>
        <taxon>Fungi</taxon>
        <taxon>Dikarya</taxon>
        <taxon>Basidiomycota</taxon>
        <taxon>Agaricomycotina</taxon>
        <taxon>Agaricomycetes</taxon>
        <taxon>Agaricomycetidae</taxon>
        <taxon>Agaricales</taxon>
        <taxon>Agaricales incertae sedis</taxon>
        <taxon>Dendrothele</taxon>
    </lineage>
</organism>
<evidence type="ECO:0000313" key="1">
    <source>
        <dbReference type="EMBL" id="THU99570.1"/>
    </source>
</evidence>
<name>A0A4S8MBA5_DENBC</name>
<protein>
    <submittedName>
        <fullName evidence="1">Uncharacterized protein</fullName>
    </submittedName>
</protein>
<dbReference type="Proteomes" id="UP000297245">
    <property type="component" value="Unassembled WGS sequence"/>
</dbReference>
<sequence>MSFSVPSPATFVSDPFKSLLLIRGSFLFIRRISNIPIYSPPLLSSGELGISKSDELFSAGRLCTLLIERHLRGIEGHIVDFIWVSGEESSRNFKIPSRINNLYRHYKYVRRLASPRLLFLFKVLNFRFVIEFQGELLVFLSLLPRRLVVGAEISNSA</sequence>
<accession>A0A4S8MBA5</accession>